<evidence type="ECO:0000313" key="2">
    <source>
        <dbReference type="Proteomes" id="UP000824116"/>
    </source>
</evidence>
<dbReference type="EMBL" id="DXAY01000011">
    <property type="protein sequence ID" value="HIZ73725.1"/>
    <property type="molecule type" value="Genomic_DNA"/>
</dbReference>
<gene>
    <name evidence="1" type="ORF">H9723_00575</name>
</gene>
<sequence length="177" mass="20891">MQYEEFVREMHTRLQERLKEDYEIREEEVIKCNDTRDRKLIFARKEKGEVQAVPSVSIKGFFEMHESGIPAEECERVLLRCVEDAEARSNSEEWEEAVLSWEAAKNHVYPVLLSKERNSEFLKDLVWRPFLDLAVCYMLVLPINEGQGNMKIKKENLARWDIKEEELIAQAEENNLG</sequence>
<protein>
    <submittedName>
        <fullName evidence="1">Uncharacterized protein</fullName>
    </submittedName>
</protein>
<reference evidence="1" key="2">
    <citation type="submission" date="2021-04" db="EMBL/GenBank/DDBJ databases">
        <authorList>
            <person name="Gilroy R."/>
        </authorList>
    </citation>
    <scope>NUCLEOTIDE SEQUENCE</scope>
    <source>
        <strain evidence="1">CHK196-3914</strain>
    </source>
</reference>
<comment type="caution">
    <text evidence="1">The sequence shown here is derived from an EMBL/GenBank/DDBJ whole genome shotgun (WGS) entry which is preliminary data.</text>
</comment>
<dbReference type="Proteomes" id="UP000824116">
    <property type="component" value="Unassembled WGS sequence"/>
</dbReference>
<accession>A0A9D2G7G3</accession>
<organism evidence="1 2">
    <name type="scientific">Candidatus Mediterraneibacter stercoravium</name>
    <dbReference type="NCBI Taxonomy" id="2838685"/>
    <lineage>
        <taxon>Bacteria</taxon>
        <taxon>Bacillati</taxon>
        <taxon>Bacillota</taxon>
        <taxon>Clostridia</taxon>
        <taxon>Lachnospirales</taxon>
        <taxon>Lachnospiraceae</taxon>
        <taxon>Mediterraneibacter</taxon>
    </lineage>
</organism>
<name>A0A9D2G7G3_9FIRM</name>
<dbReference type="AlphaFoldDB" id="A0A9D2G7G3"/>
<evidence type="ECO:0000313" key="1">
    <source>
        <dbReference type="EMBL" id="HIZ73725.1"/>
    </source>
</evidence>
<proteinExistence type="predicted"/>
<dbReference type="InterPro" id="IPR043743">
    <property type="entry name" value="DUF5688"/>
</dbReference>
<feature type="non-terminal residue" evidence="1">
    <location>
        <position position="177"/>
    </location>
</feature>
<reference evidence="1" key="1">
    <citation type="journal article" date="2021" name="PeerJ">
        <title>Extensive microbial diversity within the chicken gut microbiome revealed by metagenomics and culture.</title>
        <authorList>
            <person name="Gilroy R."/>
            <person name="Ravi A."/>
            <person name="Getino M."/>
            <person name="Pursley I."/>
            <person name="Horton D.L."/>
            <person name="Alikhan N.F."/>
            <person name="Baker D."/>
            <person name="Gharbi K."/>
            <person name="Hall N."/>
            <person name="Watson M."/>
            <person name="Adriaenssens E.M."/>
            <person name="Foster-Nyarko E."/>
            <person name="Jarju S."/>
            <person name="Secka A."/>
            <person name="Antonio M."/>
            <person name="Oren A."/>
            <person name="Chaudhuri R.R."/>
            <person name="La Ragione R."/>
            <person name="Hildebrand F."/>
            <person name="Pallen M.J."/>
        </authorList>
    </citation>
    <scope>NUCLEOTIDE SEQUENCE</scope>
    <source>
        <strain evidence="1">CHK196-3914</strain>
    </source>
</reference>
<dbReference type="Pfam" id="PF18941">
    <property type="entry name" value="DUF5688"/>
    <property type="match status" value="1"/>
</dbReference>